<evidence type="ECO:0000313" key="1">
    <source>
        <dbReference type="EMBL" id="GIX76072.1"/>
    </source>
</evidence>
<reference evidence="1 2" key="1">
    <citation type="submission" date="2021-06" db="EMBL/GenBank/DDBJ databases">
        <title>Caerostris darwini draft genome.</title>
        <authorList>
            <person name="Kono N."/>
            <person name="Arakawa K."/>
        </authorList>
    </citation>
    <scope>NUCLEOTIDE SEQUENCE [LARGE SCALE GENOMIC DNA]</scope>
</reference>
<proteinExistence type="predicted"/>
<protein>
    <submittedName>
        <fullName evidence="1">Uncharacterized protein</fullName>
    </submittedName>
</protein>
<sequence>MNVRWTSPDEALRHHPHHSYRVKVPDWSTSHAGVRILSPMPNTWNQRVCGGITTQSKESTLSSGLRSLAWEGTDAVDGLFEGAEMGDRTTSDFANKLAYCRLHCRTCNRLPLKFLAFLNVSSFCSVSLYGLRTKYRRCRFVIS</sequence>
<comment type="caution">
    <text evidence="1">The sequence shown here is derived from an EMBL/GenBank/DDBJ whole genome shotgun (WGS) entry which is preliminary data.</text>
</comment>
<name>A0AAV4MUB7_9ARAC</name>
<dbReference type="AlphaFoldDB" id="A0AAV4MUB7"/>
<organism evidence="1 2">
    <name type="scientific">Caerostris darwini</name>
    <dbReference type="NCBI Taxonomy" id="1538125"/>
    <lineage>
        <taxon>Eukaryota</taxon>
        <taxon>Metazoa</taxon>
        <taxon>Ecdysozoa</taxon>
        <taxon>Arthropoda</taxon>
        <taxon>Chelicerata</taxon>
        <taxon>Arachnida</taxon>
        <taxon>Araneae</taxon>
        <taxon>Araneomorphae</taxon>
        <taxon>Entelegynae</taxon>
        <taxon>Araneoidea</taxon>
        <taxon>Araneidae</taxon>
        <taxon>Caerostris</taxon>
    </lineage>
</organism>
<evidence type="ECO:0000313" key="2">
    <source>
        <dbReference type="Proteomes" id="UP001054837"/>
    </source>
</evidence>
<dbReference type="Proteomes" id="UP001054837">
    <property type="component" value="Unassembled WGS sequence"/>
</dbReference>
<gene>
    <name evidence="1" type="ORF">CDAR_26031</name>
</gene>
<keyword evidence="2" id="KW-1185">Reference proteome</keyword>
<dbReference type="EMBL" id="BPLQ01000893">
    <property type="protein sequence ID" value="GIX76072.1"/>
    <property type="molecule type" value="Genomic_DNA"/>
</dbReference>
<accession>A0AAV4MUB7</accession>